<feature type="domain" description="PPM-type phosphatase" evidence="4">
    <location>
        <begin position="196"/>
        <end position="416"/>
    </location>
</feature>
<dbReference type="AlphaFoldDB" id="I3CBW1"/>
<evidence type="ECO:0000313" key="5">
    <source>
        <dbReference type="EMBL" id="EIJ41104.1"/>
    </source>
</evidence>
<feature type="transmembrane region" description="Helical" evidence="3">
    <location>
        <begin position="90"/>
        <end position="115"/>
    </location>
</feature>
<dbReference type="PANTHER" id="PTHR43156:SF2">
    <property type="entry name" value="STAGE II SPORULATION PROTEIN E"/>
    <property type="match status" value="1"/>
</dbReference>
<dbReference type="GO" id="GO:0016791">
    <property type="term" value="F:phosphatase activity"/>
    <property type="evidence" value="ECO:0007669"/>
    <property type="project" value="TreeGrafter"/>
</dbReference>
<keyword evidence="3" id="KW-1133">Transmembrane helix</keyword>
<accession>I3CBW1</accession>
<dbReference type="InterPro" id="IPR058544">
    <property type="entry name" value="ETR1_N"/>
</dbReference>
<dbReference type="SMART" id="SM00331">
    <property type="entry name" value="PP2C_SIG"/>
    <property type="match status" value="1"/>
</dbReference>
<dbReference type="PANTHER" id="PTHR43156">
    <property type="entry name" value="STAGE II SPORULATION PROTEIN E-RELATED"/>
    <property type="match status" value="1"/>
</dbReference>
<evidence type="ECO:0000256" key="2">
    <source>
        <dbReference type="SAM" id="Coils"/>
    </source>
</evidence>
<dbReference type="STRING" id="395493.BegalDRAFT_0181"/>
<dbReference type="Pfam" id="PF07228">
    <property type="entry name" value="SpoIIE"/>
    <property type="match status" value="1"/>
</dbReference>
<proteinExistence type="predicted"/>
<protein>
    <submittedName>
        <fullName evidence="5">Serine phosphatase RsbU, regulator of sigma subunit</fullName>
    </submittedName>
</protein>
<feature type="transmembrane region" description="Helical" evidence="3">
    <location>
        <begin position="20"/>
        <end position="45"/>
    </location>
</feature>
<keyword evidence="6" id="KW-1185">Reference proteome</keyword>
<dbReference type="HOGENOM" id="CLU_642001_0_0_6"/>
<reference evidence="5 6" key="1">
    <citation type="submission" date="2011-11" db="EMBL/GenBank/DDBJ databases">
        <title>Improved High-Quality Draft sequence of Beggiatoa alba B18lD.</title>
        <authorList>
            <consortium name="US DOE Joint Genome Institute"/>
            <person name="Lucas S."/>
            <person name="Han J."/>
            <person name="Lapidus A."/>
            <person name="Cheng J.-F."/>
            <person name="Goodwin L."/>
            <person name="Pitluck S."/>
            <person name="Peters L."/>
            <person name="Mikhailova N."/>
            <person name="Held B."/>
            <person name="Detter J.C."/>
            <person name="Han C."/>
            <person name="Tapia R."/>
            <person name="Land M."/>
            <person name="Hauser L."/>
            <person name="Kyrpides N."/>
            <person name="Ivanova N."/>
            <person name="Pagani I."/>
            <person name="Samuel K."/>
            <person name="Teske A."/>
            <person name="Mueller J."/>
            <person name="Woyke T."/>
        </authorList>
    </citation>
    <scope>NUCLEOTIDE SEQUENCE [LARGE SCALE GENOMIC DNA]</scope>
    <source>
        <strain evidence="5 6">B18LD</strain>
    </source>
</reference>
<dbReference type="OrthoDB" id="9802500at2"/>
<dbReference type="eggNOG" id="COG2208">
    <property type="taxonomic scope" value="Bacteria"/>
</dbReference>
<keyword evidence="3" id="KW-0472">Membrane</keyword>
<organism evidence="5 6">
    <name type="scientific">Beggiatoa alba B18LD</name>
    <dbReference type="NCBI Taxonomy" id="395493"/>
    <lineage>
        <taxon>Bacteria</taxon>
        <taxon>Pseudomonadati</taxon>
        <taxon>Pseudomonadota</taxon>
        <taxon>Gammaproteobacteria</taxon>
        <taxon>Thiotrichales</taxon>
        <taxon>Thiotrichaceae</taxon>
        <taxon>Beggiatoa</taxon>
    </lineage>
</organism>
<dbReference type="InterPro" id="IPR052016">
    <property type="entry name" value="Bact_Sigma-Reg"/>
</dbReference>
<evidence type="ECO:0000256" key="1">
    <source>
        <dbReference type="ARBA" id="ARBA00022801"/>
    </source>
</evidence>
<evidence type="ECO:0000259" key="4">
    <source>
        <dbReference type="SMART" id="SM00331"/>
    </source>
</evidence>
<dbReference type="InterPro" id="IPR036457">
    <property type="entry name" value="PPM-type-like_dom_sf"/>
</dbReference>
<dbReference type="Gene3D" id="3.60.40.10">
    <property type="entry name" value="PPM-type phosphatase domain"/>
    <property type="match status" value="1"/>
</dbReference>
<dbReference type="eggNOG" id="COG2202">
    <property type="taxonomic scope" value="Bacteria"/>
</dbReference>
<evidence type="ECO:0000313" key="6">
    <source>
        <dbReference type="Proteomes" id="UP000005744"/>
    </source>
</evidence>
<sequence length="427" mass="48455">MLFNDFLPHGYCISWLPDLLALHVISNAITALAYYAVAGAIVYFTHGRNDLPKNTQWLLIGTFLVFAICGTTHLLQIVTFWYPAYWVSGWLGFINASISFYVFLFLLVPLIPYAIEAPSPSKLQAEIAERIRSEEKLRLSEQALREKTEDLSNAYLEISKLNQQLAQENIRMGAELAVSRQLQQMVLPRPEELSNIEELDIASYMQPATEVAGDYYDILQEHGKVKIGIGDVTGHGLESGVVMLMVQTAVRTLLNSRIDDPKLFFNILNQVVYDNVKRMQSDKNLSLLFMDYQQGKFRLSGQHEEVLIVHHDGEVERIDTIDMGFLVGIERDITNFVTKLERDLVPGEGVVLYTDGLTEARNKAGTQYGVDRLCKVISHYWHLSANEIQQKIVADIQLHIGLTKIADDITFIVVKMRQSQELQSKYV</sequence>
<dbReference type="EMBL" id="JH600070">
    <property type="protein sequence ID" value="EIJ41104.1"/>
    <property type="molecule type" value="Genomic_DNA"/>
</dbReference>
<keyword evidence="1" id="KW-0378">Hydrolase</keyword>
<dbReference type="InterPro" id="IPR001932">
    <property type="entry name" value="PPM-type_phosphatase-like_dom"/>
</dbReference>
<feature type="transmembrane region" description="Helical" evidence="3">
    <location>
        <begin position="57"/>
        <end position="84"/>
    </location>
</feature>
<feature type="coiled-coil region" evidence="2">
    <location>
        <begin position="144"/>
        <end position="171"/>
    </location>
</feature>
<dbReference type="Proteomes" id="UP000005744">
    <property type="component" value="Unassembled WGS sequence"/>
</dbReference>
<evidence type="ECO:0000256" key="3">
    <source>
        <dbReference type="SAM" id="Phobius"/>
    </source>
</evidence>
<dbReference type="Pfam" id="PF25487">
    <property type="entry name" value="ETR1_N"/>
    <property type="match status" value="1"/>
</dbReference>
<gene>
    <name evidence="5" type="ORF">BegalDRAFT_0181</name>
</gene>
<name>I3CBW1_9GAMM</name>
<keyword evidence="3" id="KW-0812">Transmembrane</keyword>
<keyword evidence="2" id="KW-0175">Coiled coil</keyword>
<dbReference type="RefSeq" id="WP_002682721.1">
    <property type="nucleotide sequence ID" value="NZ_JH600070.1"/>
</dbReference>